<sequence>MKQLLVLFLSVFLLSSCGAFGPNPEYYQGMKEKKFLRRNDAAVISHLDGNQRTYRVVRDEKFYVLATFEDGYLVKLEEKEFGPELMEELIKDQ</sequence>
<keyword evidence="3" id="KW-1185">Reference proteome</keyword>
<evidence type="ECO:0000313" key="2">
    <source>
        <dbReference type="EMBL" id="MCR9014763.1"/>
    </source>
</evidence>
<accession>A0A9X2SZQ4</accession>
<dbReference type="EMBL" id="JANSUY010000003">
    <property type="protein sequence ID" value="MCR9014763.1"/>
    <property type="molecule type" value="Genomic_DNA"/>
</dbReference>
<evidence type="ECO:0000313" key="3">
    <source>
        <dbReference type="Proteomes" id="UP001142175"/>
    </source>
</evidence>
<protein>
    <recommendedName>
        <fullName evidence="4">Lipoprotein</fullName>
    </recommendedName>
</protein>
<dbReference type="RefSeq" id="WP_258422643.1">
    <property type="nucleotide sequence ID" value="NZ_JANSUY010000003.1"/>
</dbReference>
<feature type="chain" id="PRO_5040914434" description="Lipoprotein" evidence="1">
    <location>
        <begin position="22"/>
        <end position="93"/>
    </location>
</feature>
<reference evidence="2" key="1">
    <citation type="submission" date="2022-08" db="EMBL/GenBank/DDBJ databases">
        <authorList>
            <person name="Zhang D."/>
        </authorList>
    </citation>
    <scope>NUCLEOTIDE SEQUENCE</scope>
    <source>
        <strain evidence="2">XJ19-11</strain>
    </source>
</reference>
<comment type="caution">
    <text evidence="2">The sequence shown here is derived from an EMBL/GenBank/DDBJ whole genome shotgun (WGS) entry which is preliminary data.</text>
</comment>
<evidence type="ECO:0000256" key="1">
    <source>
        <dbReference type="SAM" id="SignalP"/>
    </source>
</evidence>
<name>A0A9X2SZQ4_9BACT</name>
<dbReference type="Proteomes" id="UP001142175">
    <property type="component" value="Unassembled WGS sequence"/>
</dbReference>
<dbReference type="AlphaFoldDB" id="A0A9X2SZQ4"/>
<evidence type="ECO:0008006" key="4">
    <source>
        <dbReference type="Google" id="ProtNLM"/>
    </source>
</evidence>
<proteinExistence type="predicted"/>
<dbReference type="PROSITE" id="PS51257">
    <property type="entry name" value="PROKAR_LIPOPROTEIN"/>
    <property type="match status" value="1"/>
</dbReference>
<keyword evidence="1" id="KW-0732">Signal</keyword>
<organism evidence="2 3">
    <name type="scientific">Aquiflexum gelatinilyticum</name>
    <dbReference type="NCBI Taxonomy" id="2961943"/>
    <lineage>
        <taxon>Bacteria</taxon>
        <taxon>Pseudomonadati</taxon>
        <taxon>Bacteroidota</taxon>
        <taxon>Cytophagia</taxon>
        <taxon>Cytophagales</taxon>
        <taxon>Cyclobacteriaceae</taxon>
        <taxon>Aquiflexum</taxon>
    </lineage>
</organism>
<gene>
    <name evidence="2" type="ORF">NU887_06915</name>
</gene>
<feature type="signal peptide" evidence="1">
    <location>
        <begin position="1"/>
        <end position="21"/>
    </location>
</feature>